<dbReference type="OrthoDB" id="40661at2157"/>
<evidence type="ECO:0000313" key="2">
    <source>
        <dbReference type="EMBL" id="BBG23071.1"/>
    </source>
</evidence>
<reference evidence="2 3" key="1">
    <citation type="journal article" date="2020" name="Int. J. Syst. Evol. Microbiol.">
        <title>Sulfuracidifex tepidarius gen. nov., sp. nov. and transfer of Sulfolobus metallicus Huber and Stetter 1992 to the genus Sulfuracidifex as Sulfuracidifex metallicus comb. nov.</title>
        <authorList>
            <person name="Itoh T."/>
            <person name="Miura T."/>
            <person name="Sakai H.D."/>
            <person name="Kato S."/>
            <person name="Ohkuma M."/>
            <person name="Takashina T."/>
        </authorList>
    </citation>
    <scope>NUCLEOTIDE SEQUENCE [LARGE SCALE GENOMIC DNA]</scope>
    <source>
        <strain evidence="2 3">IC-006</strain>
    </source>
</reference>
<gene>
    <name evidence="2" type="ORF">IC006_0355</name>
</gene>
<keyword evidence="1" id="KW-1133">Transmembrane helix</keyword>
<proteinExistence type="predicted"/>
<keyword evidence="1" id="KW-0472">Membrane</keyword>
<accession>A0A510DSB2</accession>
<keyword evidence="1" id="KW-0812">Transmembrane</keyword>
<dbReference type="Proteomes" id="UP000322983">
    <property type="component" value="Chromosome"/>
</dbReference>
<sequence length="525" mass="57678">MQIKKSILLYILVIMIVVAAVAGFLIGERATTSPQASTTIVTSSTTSTVTESVGYIGDPPASVGNGEDYLINPVFPAHTIASQYGYVTYGNGRVFIGGLYSSGNGYLAGAKGAAVIASMFAGQPLTSYDYYLYITAPSPINVGGAVKTDSATVMFLASMLGQESYLNKSMYFLGDVGLEGYMYSTGVVYQRIVQLNQGGIYYLVVPKMMALAEGQNYQMAQEYAKQHNETLYTVCDIPQIYEIETSQQVPQAHGYIDFQANLSSGYEAMVQVYNEFYAHANSSEKGKANQYYQEAQKLASEGDYFQFYVPNNPMVMALESVYNGSPIGLINEAETHAEESYNLWAIETSAEAEYLYHGNLSDMMDSIAWAGLSISLSAGPTITPYGLYQGVYNAYVMDMYAAEYYDAITGSSYGNVSLLTDVMNNPNLLYDYGFLANYYATLAMNLSNYFIKQLNSTAQGIVESSIQHYMENEVSSLQSQAAYFDGPSLVGYILMNDGSTYSLYHAMPFIRMSENTEELTWYNAV</sequence>
<organism evidence="2 3">
    <name type="scientific">Sulfuracidifex tepidarius</name>
    <dbReference type="NCBI Taxonomy" id="1294262"/>
    <lineage>
        <taxon>Archaea</taxon>
        <taxon>Thermoproteota</taxon>
        <taxon>Thermoprotei</taxon>
        <taxon>Sulfolobales</taxon>
        <taxon>Sulfolobaceae</taxon>
        <taxon>Sulfuracidifex</taxon>
    </lineage>
</organism>
<dbReference type="EMBL" id="AP018929">
    <property type="protein sequence ID" value="BBG23071.1"/>
    <property type="molecule type" value="Genomic_DNA"/>
</dbReference>
<dbReference type="AlphaFoldDB" id="A0A510DSB2"/>
<evidence type="ECO:0000313" key="3">
    <source>
        <dbReference type="Proteomes" id="UP000322983"/>
    </source>
</evidence>
<feature type="transmembrane region" description="Helical" evidence="1">
    <location>
        <begin position="7"/>
        <end position="27"/>
    </location>
</feature>
<evidence type="ECO:0000256" key="1">
    <source>
        <dbReference type="SAM" id="Phobius"/>
    </source>
</evidence>
<dbReference type="STRING" id="1294262.GCA_001316085_02260"/>
<dbReference type="KEGG" id="step:IC006_0355"/>
<evidence type="ECO:0008006" key="4">
    <source>
        <dbReference type="Google" id="ProtNLM"/>
    </source>
</evidence>
<protein>
    <recommendedName>
        <fullName evidence="4">Lon proteolytic domain-containing protein</fullName>
    </recommendedName>
</protein>
<name>A0A510DSB2_9CREN</name>
<keyword evidence="3" id="KW-1185">Reference proteome</keyword>